<dbReference type="EMBL" id="OZ021742">
    <property type="protein sequence ID" value="CAK9327773.1"/>
    <property type="molecule type" value="Genomic_DNA"/>
</dbReference>
<reference evidence="1 2" key="1">
    <citation type="submission" date="2024-03" db="EMBL/GenBank/DDBJ databases">
        <authorList>
            <person name="Gkanogiannis A."/>
            <person name="Becerra Lopez-Lavalle L."/>
        </authorList>
    </citation>
    <scope>NUCLEOTIDE SEQUENCE [LARGE SCALE GENOMIC DNA]</scope>
</reference>
<name>A0ABP0Z772_9ROSI</name>
<proteinExistence type="predicted"/>
<evidence type="ECO:0000313" key="1">
    <source>
        <dbReference type="EMBL" id="CAK9327773.1"/>
    </source>
</evidence>
<keyword evidence="2" id="KW-1185">Reference proteome</keyword>
<gene>
    <name evidence="1" type="ORF">CITCOLO1_LOCUS20162</name>
</gene>
<dbReference type="Proteomes" id="UP001642487">
    <property type="component" value="Chromosome 8"/>
</dbReference>
<organism evidence="1 2">
    <name type="scientific">Citrullus colocynthis</name>
    <name type="common">colocynth</name>
    <dbReference type="NCBI Taxonomy" id="252529"/>
    <lineage>
        <taxon>Eukaryota</taxon>
        <taxon>Viridiplantae</taxon>
        <taxon>Streptophyta</taxon>
        <taxon>Embryophyta</taxon>
        <taxon>Tracheophyta</taxon>
        <taxon>Spermatophyta</taxon>
        <taxon>Magnoliopsida</taxon>
        <taxon>eudicotyledons</taxon>
        <taxon>Gunneridae</taxon>
        <taxon>Pentapetalae</taxon>
        <taxon>rosids</taxon>
        <taxon>fabids</taxon>
        <taxon>Cucurbitales</taxon>
        <taxon>Cucurbitaceae</taxon>
        <taxon>Benincaseae</taxon>
        <taxon>Citrullus</taxon>
    </lineage>
</organism>
<evidence type="ECO:0000313" key="2">
    <source>
        <dbReference type="Proteomes" id="UP001642487"/>
    </source>
</evidence>
<sequence length="96" mass="10590">MPCVGAFNLALRKRGREEELCVEQGSTHQGHYDWRLGSVLILKFKEEVVSWKVGVDAVLSRANAQHTAHALGHLHTKTSTPCVYCLVICQTATLCA</sequence>
<accession>A0ABP0Z772</accession>
<protein>
    <submittedName>
        <fullName evidence="1">Uncharacterized protein</fullName>
    </submittedName>
</protein>